<dbReference type="EMBL" id="BMFF01000001">
    <property type="protein sequence ID" value="GGC85746.1"/>
    <property type="molecule type" value="Genomic_DNA"/>
</dbReference>
<dbReference type="Proteomes" id="UP000638188">
    <property type="component" value="Unassembled WGS sequence"/>
</dbReference>
<gene>
    <name evidence="2" type="ORF">GCM10007418_01890</name>
</gene>
<comment type="caution">
    <text evidence="2">The sequence shown here is derived from an EMBL/GenBank/DDBJ whole genome shotgun (WGS) entry which is preliminary data.</text>
</comment>
<dbReference type="PANTHER" id="PTHR33525">
    <property type="match status" value="1"/>
</dbReference>
<dbReference type="Gene3D" id="1.10.3210.10">
    <property type="entry name" value="Hypothetical protein af1432"/>
    <property type="match status" value="1"/>
</dbReference>
<keyword evidence="3" id="KW-1185">Reference proteome</keyword>
<dbReference type="InterPro" id="IPR013976">
    <property type="entry name" value="HDOD"/>
</dbReference>
<dbReference type="RefSeq" id="WP_188434271.1">
    <property type="nucleotide sequence ID" value="NZ_BMFF01000001.1"/>
</dbReference>
<dbReference type="PROSITE" id="PS51833">
    <property type="entry name" value="HDOD"/>
    <property type="match status" value="1"/>
</dbReference>
<dbReference type="SUPFAM" id="SSF109604">
    <property type="entry name" value="HD-domain/PDEase-like"/>
    <property type="match status" value="1"/>
</dbReference>
<reference evidence="3" key="1">
    <citation type="journal article" date="2019" name="Int. J. Syst. Evol. Microbiol.">
        <title>The Global Catalogue of Microorganisms (GCM) 10K type strain sequencing project: providing services to taxonomists for standard genome sequencing and annotation.</title>
        <authorList>
            <consortium name="The Broad Institute Genomics Platform"/>
            <consortium name="The Broad Institute Genome Sequencing Center for Infectious Disease"/>
            <person name="Wu L."/>
            <person name="Ma J."/>
        </authorList>
    </citation>
    <scope>NUCLEOTIDE SEQUENCE [LARGE SCALE GENOMIC DNA]</scope>
    <source>
        <strain evidence="3">CGMCC 1.12482</strain>
    </source>
</reference>
<dbReference type="PANTHER" id="PTHR33525:SF6">
    <property type="entry name" value="HDOD DOMAIN-CONTAINING PROTEIN"/>
    <property type="match status" value="1"/>
</dbReference>
<organism evidence="2 3">
    <name type="scientific">Halopseudomonas salina</name>
    <dbReference type="NCBI Taxonomy" id="1323744"/>
    <lineage>
        <taxon>Bacteria</taxon>
        <taxon>Pseudomonadati</taxon>
        <taxon>Pseudomonadota</taxon>
        <taxon>Gammaproteobacteria</taxon>
        <taxon>Pseudomonadales</taxon>
        <taxon>Pseudomonadaceae</taxon>
        <taxon>Halopseudomonas</taxon>
    </lineage>
</organism>
<protein>
    <recommendedName>
        <fullName evidence="1">HDOD domain-containing protein</fullName>
    </recommendedName>
</protein>
<evidence type="ECO:0000313" key="2">
    <source>
        <dbReference type="EMBL" id="GGC85746.1"/>
    </source>
</evidence>
<sequence>MAGSRRSADMDSAVVASQPLDTRIEQAFMGMVLGVHSPQESALNDFETRALKVFAGLMDGDLADARLIPRLPAVLPRLMNYFRDPSTTTRELADLIGRDIVSVSEVIRLANSPFYRRASEARSLEQAVLVLGQRGLRQMVANLLVRPIFSERQGHFSAIAGVLLWEQSEKTALITAALAQKDQGDEFSAYLAGISSNLGLLIGCRVLDSLFDGSQTPSSIAFRAQWLAIARRLTARVARAWEFPDQACALLEQVCEADPSRLPSDGMRLYSAQRLGQFHSLQRCGRLPVTDTASPASMIADERVFSLAMDILARLDGRKG</sequence>
<name>A0ABQ1NV96_9GAMM</name>
<dbReference type="InterPro" id="IPR052340">
    <property type="entry name" value="RNase_Y/CdgJ"/>
</dbReference>
<dbReference type="Pfam" id="PF08668">
    <property type="entry name" value="HDOD"/>
    <property type="match status" value="1"/>
</dbReference>
<evidence type="ECO:0000313" key="3">
    <source>
        <dbReference type="Proteomes" id="UP000638188"/>
    </source>
</evidence>
<evidence type="ECO:0000259" key="1">
    <source>
        <dbReference type="PROSITE" id="PS51833"/>
    </source>
</evidence>
<feature type="domain" description="HDOD" evidence="1">
    <location>
        <begin position="68"/>
        <end position="257"/>
    </location>
</feature>
<proteinExistence type="predicted"/>
<accession>A0ABQ1NV96</accession>